<dbReference type="InterPro" id="IPR006640">
    <property type="entry name" value="SprT-like_domain"/>
</dbReference>
<dbReference type="GO" id="GO:0006950">
    <property type="term" value="P:response to stress"/>
    <property type="evidence" value="ECO:0007669"/>
    <property type="project" value="UniProtKB-ARBA"/>
</dbReference>
<evidence type="ECO:0000259" key="1">
    <source>
        <dbReference type="Pfam" id="PF10263"/>
    </source>
</evidence>
<protein>
    <recommendedName>
        <fullName evidence="1">SprT-like domain-containing protein</fullName>
    </recommendedName>
</protein>
<dbReference type="Pfam" id="PF10263">
    <property type="entry name" value="SprT-like"/>
    <property type="match status" value="1"/>
</dbReference>
<accession>A0A5J4L2T7</accession>
<dbReference type="Gene3D" id="3.30.2010.10">
    <property type="entry name" value="Metalloproteases ('zincins'), catalytic domain"/>
    <property type="match status" value="1"/>
</dbReference>
<reference evidence="2" key="1">
    <citation type="submission" date="2019-10" db="EMBL/GenBank/DDBJ databases">
        <title>Metagenomic sequencing of thiosulfate-disproportionating enrichment culture.</title>
        <authorList>
            <person name="Umezawa K."/>
            <person name="Kojima H."/>
            <person name="Fukui M."/>
        </authorList>
    </citation>
    <scope>NUCLEOTIDE SEQUENCE</scope>
    <source>
        <strain evidence="2">45J</strain>
    </source>
</reference>
<organism evidence="2">
    <name type="scientific">hot springs metagenome</name>
    <dbReference type="NCBI Taxonomy" id="433727"/>
    <lineage>
        <taxon>unclassified sequences</taxon>
        <taxon>metagenomes</taxon>
        <taxon>ecological metagenomes</taxon>
    </lineage>
</organism>
<proteinExistence type="predicted"/>
<dbReference type="AlphaFoldDB" id="A0A5J4L2T7"/>
<feature type="domain" description="SprT-like" evidence="1">
    <location>
        <begin position="132"/>
        <end position="225"/>
    </location>
</feature>
<gene>
    <name evidence="2" type="ORF">A45J_1751</name>
</gene>
<name>A0A5J4L2T7_9ZZZZ</name>
<sequence length="248" mass="29028">MEMVYVKKSFVVKLTIMTEGQMSLPLLPYDEIFLNNYLQKITGKDISLKITDNSTTMLSLKMKKGNVHLRIHRIFLHASNDVILEIANFVKNTNAKTPLIRDFIKQNINYLNKKLPKKLSIKTQGEYYNLGDIYEKVNNEYFNGRITASITWGAKSPRYAVRKRTLGSYSSHTNTIRINPILDKKSVPRYFIEFIVYHEMLHADMGVKTKNGRRSVHSREFRRREKLFVNYEKAITWEKGKRRTANNG</sequence>
<evidence type="ECO:0000313" key="2">
    <source>
        <dbReference type="EMBL" id="GER93993.1"/>
    </source>
</evidence>
<dbReference type="EMBL" id="BLAB01000001">
    <property type="protein sequence ID" value="GER93993.1"/>
    <property type="molecule type" value="Genomic_DNA"/>
</dbReference>
<comment type="caution">
    <text evidence="2">The sequence shown here is derived from an EMBL/GenBank/DDBJ whole genome shotgun (WGS) entry which is preliminary data.</text>
</comment>